<evidence type="ECO:0000313" key="3">
    <source>
        <dbReference type="Proteomes" id="UP000257109"/>
    </source>
</evidence>
<protein>
    <recommendedName>
        <fullName evidence="4">Copia protein</fullName>
    </recommendedName>
</protein>
<keyword evidence="3" id="KW-1185">Reference proteome</keyword>
<proteinExistence type="predicted"/>
<dbReference type="OrthoDB" id="1749649at2759"/>
<evidence type="ECO:0000313" key="2">
    <source>
        <dbReference type="EMBL" id="RDX67647.1"/>
    </source>
</evidence>
<dbReference type="AlphaFoldDB" id="A0A371ENM1"/>
<dbReference type="Proteomes" id="UP000257109">
    <property type="component" value="Unassembled WGS sequence"/>
</dbReference>
<dbReference type="EMBL" id="QJKJ01012898">
    <property type="protein sequence ID" value="RDX67647.1"/>
    <property type="molecule type" value="Genomic_DNA"/>
</dbReference>
<gene>
    <name evidence="2" type="ORF">CR513_53448</name>
</gene>
<feature type="non-terminal residue" evidence="2">
    <location>
        <position position="1"/>
    </location>
</feature>
<feature type="compositionally biased region" description="Basic and acidic residues" evidence="1">
    <location>
        <begin position="261"/>
        <end position="279"/>
    </location>
</feature>
<dbReference type="CDD" id="cd09272">
    <property type="entry name" value="RNase_HI_RT_Ty1"/>
    <property type="match status" value="1"/>
</dbReference>
<organism evidence="2 3">
    <name type="scientific">Mucuna pruriens</name>
    <name type="common">Velvet bean</name>
    <name type="synonym">Dolichos pruriens</name>
    <dbReference type="NCBI Taxonomy" id="157652"/>
    <lineage>
        <taxon>Eukaryota</taxon>
        <taxon>Viridiplantae</taxon>
        <taxon>Streptophyta</taxon>
        <taxon>Embryophyta</taxon>
        <taxon>Tracheophyta</taxon>
        <taxon>Spermatophyta</taxon>
        <taxon>Magnoliopsida</taxon>
        <taxon>eudicotyledons</taxon>
        <taxon>Gunneridae</taxon>
        <taxon>Pentapetalae</taxon>
        <taxon>rosids</taxon>
        <taxon>fabids</taxon>
        <taxon>Fabales</taxon>
        <taxon>Fabaceae</taxon>
        <taxon>Papilionoideae</taxon>
        <taxon>50 kb inversion clade</taxon>
        <taxon>NPAAA clade</taxon>
        <taxon>indigoferoid/millettioid clade</taxon>
        <taxon>Phaseoleae</taxon>
        <taxon>Mucuna</taxon>
    </lineage>
</organism>
<name>A0A371ENM1_MUCPR</name>
<reference evidence="2" key="1">
    <citation type="submission" date="2018-05" db="EMBL/GenBank/DDBJ databases">
        <title>Draft genome of Mucuna pruriens seed.</title>
        <authorList>
            <person name="Nnadi N.E."/>
            <person name="Vos R."/>
            <person name="Hasami M.H."/>
            <person name="Devisetty U.K."/>
            <person name="Aguiy J.C."/>
        </authorList>
    </citation>
    <scope>NUCLEOTIDE SEQUENCE [LARGE SCALE GENOMIC DNA]</scope>
    <source>
        <strain evidence="2">JCA_2017</strain>
    </source>
</reference>
<evidence type="ECO:0000256" key="1">
    <source>
        <dbReference type="SAM" id="MobiDB-lite"/>
    </source>
</evidence>
<feature type="region of interest" description="Disordered" evidence="1">
    <location>
        <begin position="227"/>
        <end position="279"/>
    </location>
</feature>
<evidence type="ECO:0008006" key="4">
    <source>
        <dbReference type="Google" id="ProtNLM"/>
    </source>
</evidence>
<sequence>MIAFFDTCHIDMCDVVENGNYIPTKDGTKIPISFWNEEQKIRYLLNSKARNFLMRASIEGGYEKVHSYKSSKEISLGKTYNNYDHITKILQSLPRQWRPQVTTFKTFKYLKMLLIEELIGTLKVCEIELNENEGQTKDKTIALKVQRAKKGSSSNSSKKDLKNLLMEELIDTLKIHEIELNENECQRKDKTIAHKAQRAKKISSSKPSKVRNLVKNPLRKKIMMKMSFPLSQGSSTPCENINEDSDGRTTPKNTPKKSKTKKLEHFKSECPSLEKEKEKEKKKPFFKKKKGLMATWEDLDLISSKEEDEETNLFLMIIINGLNHLQITYQELLSSFSTLSIGYKDLKKKFSKLFKDLKEEKTRDLYKVNVLEVNEQLQEKVIDLRQSLAKFVNGSENLKKILKHNRHPYDKLTLDQSQEDELLLEVTRKGKHPFLSVDNVLFVGELKHNKLSIKDFQVFVYKVDLLCDASNKNVKELLKKFNLDDCKMYAYVHIFKLILENNIHNYNIVVFVLFYYWLCRGHHNNSTINLGLWFKESNKYRKSTSGGCHLIGTNLASWASKRQDTIALSIHQLKDYDIFECNIPLLCDNIVAINLSKNLILHSKVKHIKIKHHLIRDYI</sequence>
<comment type="caution">
    <text evidence="2">The sequence shown here is derived from an EMBL/GenBank/DDBJ whole genome shotgun (WGS) entry which is preliminary data.</text>
</comment>
<feature type="compositionally biased region" description="Polar residues" evidence="1">
    <location>
        <begin position="229"/>
        <end position="239"/>
    </location>
</feature>
<accession>A0A371ENM1</accession>